<dbReference type="InterPro" id="IPR050157">
    <property type="entry name" value="PSI_iron-sulfur_center"/>
</dbReference>
<evidence type="ECO:0000256" key="3">
    <source>
        <dbReference type="ARBA" id="ARBA00023004"/>
    </source>
</evidence>
<evidence type="ECO:0000313" key="6">
    <source>
        <dbReference type="EMBL" id="AGF92987.1"/>
    </source>
</evidence>
<dbReference type="EMBL" id="JX684078">
    <property type="protein sequence ID" value="AGF92987.1"/>
    <property type="molecule type" value="Genomic_DNA"/>
</dbReference>
<dbReference type="SUPFAM" id="SSF54862">
    <property type="entry name" value="4Fe-4S ferredoxins"/>
    <property type="match status" value="1"/>
</dbReference>
<proteinExistence type="predicted"/>
<dbReference type="InterPro" id="IPR017900">
    <property type="entry name" value="4Fe4S_Fe_S_CS"/>
</dbReference>
<reference evidence="6" key="1">
    <citation type="journal article" date="2013" name="Syst. Appl. Microbiol.">
        <title>New insights into the archaeal diversity of a hypersaline microbial mat obtained by a metagenomic approach.</title>
        <authorList>
            <person name="Lopez-Lopez A."/>
            <person name="Richter M."/>
            <person name="Pena A."/>
            <person name="Tamames J."/>
            <person name="Rossello-Mora R."/>
        </authorList>
    </citation>
    <scope>NUCLEOTIDE SEQUENCE</scope>
</reference>
<dbReference type="InterPro" id="IPR017896">
    <property type="entry name" value="4Fe4S_Fe-S-bd"/>
</dbReference>
<dbReference type="NCBIfam" id="NF006221">
    <property type="entry name" value="PRK08348.1"/>
    <property type="match status" value="1"/>
</dbReference>
<dbReference type="Gene3D" id="3.30.70.3270">
    <property type="match status" value="1"/>
</dbReference>
<keyword evidence="3" id="KW-0408">Iron</keyword>
<evidence type="ECO:0000256" key="1">
    <source>
        <dbReference type="ARBA" id="ARBA00022485"/>
    </source>
</evidence>
<feature type="domain" description="4Fe-4S ferredoxin-type" evidence="5">
    <location>
        <begin position="57"/>
        <end position="86"/>
    </location>
</feature>
<evidence type="ECO:0000256" key="4">
    <source>
        <dbReference type="ARBA" id="ARBA00023014"/>
    </source>
</evidence>
<dbReference type="GO" id="GO:0046872">
    <property type="term" value="F:metal ion binding"/>
    <property type="evidence" value="ECO:0007669"/>
    <property type="project" value="UniProtKB-KW"/>
</dbReference>
<dbReference type="Pfam" id="PF13237">
    <property type="entry name" value="Fer4_10"/>
    <property type="match status" value="1"/>
</dbReference>
<dbReference type="GO" id="GO:0051539">
    <property type="term" value="F:4 iron, 4 sulfur cluster binding"/>
    <property type="evidence" value="ECO:0007669"/>
    <property type="project" value="UniProtKB-KW"/>
</dbReference>
<dbReference type="PROSITE" id="PS51379">
    <property type="entry name" value="4FE4S_FER_2"/>
    <property type="match status" value="2"/>
</dbReference>
<protein>
    <submittedName>
        <fullName evidence="6">4Fe-4S ferredoxin iron-sulfur binding domain protein</fullName>
    </submittedName>
</protein>
<dbReference type="PANTHER" id="PTHR24960:SF79">
    <property type="entry name" value="PHOTOSYSTEM I IRON-SULFUR CENTER"/>
    <property type="match status" value="1"/>
</dbReference>
<keyword evidence="4" id="KW-0411">Iron-sulfur</keyword>
<dbReference type="PROSITE" id="PS00198">
    <property type="entry name" value="4FE4S_FER_1"/>
    <property type="match status" value="2"/>
</dbReference>
<sequence length="134" mass="14907">MPTSTIYTLIKQLITKKATNPFPVKHTPKNMHDAAELIEKGKLEPNPPVEIPEDFRGKLTYDVDSCVGCNLCVKVCPSEALVPKEEEGKVKHYVSRCTFCGQCVDICPQSCFEMTDEFLIAGTDKNAEDMVLNP</sequence>
<organism evidence="6">
    <name type="scientific">uncultured organism</name>
    <dbReference type="NCBI Taxonomy" id="155900"/>
    <lineage>
        <taxon>unclassified sequences</taxon>
        <taxon>environmental samples</taxon>
    </lineage>
</organism>
<keyword evidence="1" id="KW-0004">4Fe-4S</keyword>
<evidence type="ECO:0000256" key="2">
    <source>
        <dbReference type="ARBA" id="ARBA00022723"/>
    </source>
</evidence>
<keyword evidence="2" id="KW-0479">Metal-binding</keyword>
<evidence type="ECO:0000259" key="5">
    <source>
        <dbReference type="PROSITE" id="PS51379"/>
    </source>
</evidence>
<feature type="domain" description="4Fe-4S ferredoxin-type" evidence="5">
    <location>
        <begin position="88"/>
        <end position="117"/>
    </location>
</feature>
<name>M1Q191_9ZZZZ</name>
<accession>M1Q191</accession>
<gene>
    <name evidence="6" type="ORF">FLSS-6_0042</name>
</gene>
<dbReference type="AlphaFoldDB" id="M1Q191"/>
<dbReference type="PANTHER" id="PTHR24960">
    <property type="entry name" value="PHOTOSYSTEM I IRON-SULFUR CENTER-RELATED"/>
    <property type="match status" value="1"/>
</dbReference>